<evidence type="ECO:0000256" key="1">
    <source>
        <dbReference type="ARBA" id="ARBA00022823"/>
    </source>
</evidence>
<dbReference type="AlphaFoldDB" id="A0A7C1FIG1"/>
<accession>A0A7C1FIG1</accession>
<dbReference type="InterPro" id="IPR003016">
    <property type="entry name" value="2-oxoA_DH_lipoyl-BS"/>
</dbReference>
<dbReference type="CDD" id="cd06849">
    <property type="entry name" value="lipoyl_domain"/>
    <property type="match status" value="1"/>
</dbReference>
<dbReference type="OMA" id="KGTIVEW"/>
<dbReference type="Pfam" id="PF00364">
    <property type="entry name" value="Biotin_lipoyl"/>
    <property type="match status" value="1"/>
</dbReference>
<dbReference type="InterPro" id="IPR045257">
    <property type="entry name" value="E2/Pdx1"/>
</dbReference>
<evidence type="ECO:0000259" key="2">
    <source>
        <dbReference type="PROSITE" id="PS50968"/>
    </source>
</evidence>
<dbReference type="GO" id="GO:0006086">
    <property type="term" value="P:pyruvate decarboxylation to acetyl-CoA"/>
    <property type="evidence" value="ECO:0007669"/>
    <property type="project" value="InterPro"/>
</dbReference>
<gene>
    <name evidence="3" type="ORF">ENQ20_20065</name>
</gene>
<dbReference type="GO" id="GO:0045254">
    <property type="term" value="C:pyruvate dehydrogenase complex"/>
    <property type="evidence" value="ECO:0007669"/>
    <property type="project" value="InterPro"/>
</dbReference>
<organism evidence="3">
    <name type="scientific">Caldilinea aerophila</name>
    <dbReference type="NCBI Taxonomy" id="133453"/>
    <lineage>
        <taxon>Bacteria</taxon>
        <taxon>Bacillati</taxon>
        <taxon>Chloroflexota</taxon>
        <taxon>Caldilineae</taxon>
        <taxon>Caldilineales</taxon>
        <taxon>Caldilineaceae</taxon>
        <taxon>Caldilinea</taxon>
    </lineage>
</organism>
<sequence>MAVEVILPKWGLTMEEGTVSEWRKREGDVVAEDEIIADVETDKITNELPAPASGILAKILVQAGETVEVGRVLALIAENEEEASRIRSEG</sequence>
<dbReference type="SUPFAM" id="SSF51230">
    <property type="entry name" value="Single hybrid motif"/>
    <property type="match status" value="1"/>
</dbReference>
<dbReference type="PANTHER" id="PTHR23151">
    <property type="entry name" value="DIHYDROLIPOAMIDE ACETYL/SUCCINYL-TRANSFERASE-RELATED"/>
    <property type="match status" value="1"/>
</dbReference>
<dbReference type="InterPro" id="IPR011053">
    <property type="entry name" value="Single_hybrid_motif"/>
</dbReference>
<dbReference type="Gene3D" id="2.40.50.100">
    <property type="match status" value="1"/>
</dbReference>
<dbReference type="InterPro" id="IPR000089">
    <property type="entry name" value="Biotin_lipoyl"/>
</dbReference>
<name>A0A7C1FIG1_9CHLR</name>
<comment type="caution">
    <text evidence="3">The sequence shown here is derived from an EMBL/GenBank/DDBJ whole genome shotgun (WGS) entry which is preliminary data.</text>
</comment>
<dbReference type="PROSITE" id="PS00189">
    <property type="entry name" value="LIPOYL"/>
    <property type="match status" value="1"/>
</dbReference>
<dbReference type="PROSITE" id="PS50968">
    <property type="entry name" value="BIOTINYL_LIPOYL"/>
    <property type="match status" value="1"/>
</dbReference>
<protein>
    <submittedName>
        <fullName evidence="3">Biotin attachment protein</fullName>
    </submittedName>
</protein>
<dbReference type="EMBL" id="DSMG01000199">
    <property type="protein sequence ID" value="HDX33752.1"/>
    <property type="molecule type" value="Genomic_DNA"/>
</dbReference>
<evidence type="ECO:0000313" key="3">
    <source>
        <dbReference type="EMBL" id="HDX33752.1"/>
    </source>
</evidence>
<proteinExistence type="predicted"/>
<reference evidence="3" key="1">
    <citation type="journal article" date="2020" name="mSystems">
        <title>Genome- and Community-Level Interaction Insights into Carbon Utilization and Element Cycling Functions of Hydrothermarchaeota in Hydrothermal Sediment.</title>
        <authorList>
            <person name="Zhou Z."/>
            <person name="Liu Y."/>
            <person name="Xu W."/>
            <person name="Pan J."/>
            <person name="Luo Z.H."/>
            <person name="Li M."/>
        </authorList>
    </citation>
    <scope>NUCLEOTIDE SEQUENCE [LARGE SCALE GENOMIC DNA]</scope>
    <source>
        <strain evidence="3">SpSt-289</strain>
    </source>
</reference>
<keyword evidence="1" id="KW-0450">Lipoyl</keyword>
<feature type="domain" description="Lipoyl-binding" evidence="2">
    <location>
        <begin position="2"/>
        <end position="77"/>
    </location>
</feature>
<dbReference type="PANTHER" id="PTHR23151:SF90">
    <property type="entry name" value="DIHYDROLIPOYLLYSINE-RESIDUE ACETYLTRANSFERASE COMPONENT OF PYRUVATE DEHYDROGENASE COMPLEX, MITOCHONDRIAL-RELATED"/>
    <property type="match status" value="1"/>
</dbReference>